<gene>
    <name evidence="1" type="ORF">Ccrd_026324</name>
</gene>
<keyword evidence="2" id="KW-1185">Reference proteome</keyword>
<dbReference type="InterPro" id="IPR011009">
    <property type="entry name" value="Kinase-like_dom_sf"/>
</dbReference>
<keyword evidence="1" id="KW-0418">Kinase</keyword>
<dbReference type="GO" id="GO:0016301">
    <property type="term" value="F:kinase activity"/>
    <property type="evidence" value="ECO:0007669"/>
    <property type="project" value="UniProtKB-KW"/>
</dbReference>
<dbReference type="EMBL" id="LEKV01007886">
    <property type="protein sequence ID" value="KVG61333.1"/>
    <property type="molecule type" value="Genomic_DNA"/>
</dbReference>
<proteinExistence type="predicted"/>
<organism evidence="1 2">
    <name type="scientific">Cynara cardunculus var. scolymus</name>
    <name type="common">Globe artichoke</name>
    <name type="synonym">Cynara scolymus</name>
    <dbReference type="NCBI Taxonomy" id="59895"/>
    <lineage>
        <taxon>Eukaryota</taxon>
        <taxon>Viridiplantae</taxon>
        <taxon>Streptophyta</taxon>
        <taxon>Embryophyta</taxon>
        <taxon>Tracheophyta</taxon>
        <taxon>Spermatophyta</taxon>
        <taxon>Magnoliopsida</taxon>
        <taxon>eudicotyledons</taxon>
        <taxon>Gunneridae</taxon>
        <taxon>Pentapetalae</taxon>
        <taxon>asterids</taxon>
        <taxon>campanulids</taxon>
        <taxon>Asterales</taxon>
        <taxon>Asteraceae</taxon>
        <taxon>Carduoideae</taxon>
        <taxon>Cardueae</taxon>
        <taxon>Carduinae</taxon>
        <taxon>Cynara</taxon>
    </lineage>
</organism>
<sequence>MAPPSTTAIINRTDSDGGTIILNKYQLTRLLGRGSLVYHGRSFIDDSSVAVKVIEKPTIAYPTMQPRLVRECLHP</sequence>
<reference evidence="1 2" key="1">
    <citation type="journal article" date="2016" name="Sci. Rep.">
        <title>The genome sequence of the outbreeding globe artichoke constructed de novo incorporating a phase-aware low-pass sequencing strategy of F1 progeny.</title>
        <authorList>
            <person name="Scaglione D."/>
            <person name="Reyes-Chin-Wo S."/>
            <person name="Acquadro A."/>
            <person name="Froenicke L."/>
            <person name="Portis E."/>
            <person name="Beitel C."/>
            <person name="Tirone M."/>
            <person name="Mauro R."/>
            <person name="Lo Monaco A."/>
            <person name="Mauromicale G."/>
            <person name="Faccioli P."/>
            <person name="Cattivelli L."/>
            <person name="Rieseberg L."/>
            <person name="Michelmore R."/>
            <person name="Lanteri S."/>
        </authorList>
    </citation>
    <scope>NUCLEOTIDE SEQUENCE [LARGE SCALE GENOMIC DNA]</scope>
    <source>
        <strain evidence="1">2C</strain>
    </source>
</reference>
<evidence type="ECO:0000313" key="2">
    <source>
        <dbReference type="Proteomes" id="UP000243975"/>
    </source>
</evidence>
<accession>A0A103R503</accession>
<dbReference type="Gramene" id="KVG61333">
    <property type="protein sequence ID" value="KVG61333"/>
    <property type="gene ID" value="Ccrd_026324"/>
</dbReference>
<keyword evidence="1" id="KW-0808">Transferase</keyword>
<protein>
    <submittedName>
        <fullName evidence="1">Protein kinase-like domain-containing protein</fullName>
    </submittedName>
</protein>
<dbReference type="AlphaFoldDB" id="A0A103R503"/>
<evidence type="ECO:0000313" key="1">
    <source>
        <dbReference type="EMBL" id="KVG61333.1"/>
    </source>
</evidence>
<dbReference type="Gene3D" id="3.30.200.20">
    <property type="entry name" value="Phosphorylase Kinase, domain 1"/>
    <property type="match status" value="1"/>
</dbReference>
<dbReference type="STRING" id="59895.A0A103R503"/>
<comment type="caution">
    <text evidence="1">The sequence shown here is derived from an EMBL/GenBank/DDBJ whole genome shotgun (WGS) entry which is preliminary data.</text>
</comment>
<name>A0A103R503_CYNCS</name>
<dbReference type="SUPFAM" id="SSF56112">
    <property type="entry name" value="Protein kinase-like (PK-like)"/>
    <property type="match status" value="1"/>
</dbReference>
<dbReference type="Proteomes" id="UP000243975">
    <property type="component" value="Unassembled WGS sequence"/>
</dbReference>